<feature type="compositionally biased region" description="Basic and acidic residues" evidence="1">
    <location>
        <begin position="169"/>
        <end position="188"/>
    </location>
</feature>
<dbReference type="AlphaFoldDB" id="A0A085NS13"/>
<accession>A0A085NS13</accession>
<dbReference type="Proteomes" id="UP000030758">
    <property type="component" value="Unassembled WGS sequence"/>
</dbReference>
<proteinExistence type="predicted"/>
<gene>
    <name evidence="2" type="ORF">M514_01328</name>
</gene>
<evidence type="ECO:0000256" key="1">
    <source>
        <dbReference type="SAM" id="MobiDB-lite"/>
    </source>
</evidence>
<feature type="compositionally biased region" description="Low complexity" evidence="1">
    <location>
        <begin position="192"/>
        <end position="201"/>
    </location>
</feature>
<dbReference type="EMBL" id="KL367478">
    <property type="protein sequence ID" value="KFD72259.1"/>
    <property type="molecule type" value="Genomic_DNA"/>
</dbReference>
<evidence type="ECO:0000313" key="2">
    <source>
        <dbReference type="EMBL" id="KFD72259.1"/>
    </source>
</evidence>
<reference evidence="2" key="1">
    <citation type="journal article" date="2014" name="Nat. Genet.">
        <title>Genome and transcriptome of the porcine whipworm Trichuris suis.</title>
        <authorList>
            <person name="Jex A.R."/>
            <person name="Nejsum P."/>
            <person name="Schwarz E.M."/>
            <person name="Hu L."/>
            <person name="Young N.D."/>
            <person name="Hall R.S."/>
            <person name="Korhonen P.K."/>
            <person name="Liao S."/>
            <person name="Thamsborg S."/>
            <person name="Xia J."/>
            <person name="Xu P."/>
            <person name="Wang S."/>
            <person name="Scheerlinck J.P."/>
            <person name="Hofmann A."/>
            <person name="Sternberg P.W."/>
            <person name="Wang J."/>
            <person name="Gasser R.B."/>
        </authorList>
    </citation>
    <scope>NUCLEOTIDE SEQUENCE [LARGE SCALE GENOMIC DNA]</scope>
    <source>
        <strain evidence="2">DCEP-RM93F</strain>
    </source>
</reference>
<protein>
    <submittedName>
        <fullName evidence="2">Uncharacterized protein</fullName>
    </submittedName>
</protein>
<feature type="compositionally biased region" description="Polar residues" evidence="1">
    <location>
        <begin position="92"/>
        <end position="103"/>
    </location>
</feature>
<name>A0A085NS13_9BILA</name>
<sequence length="422" mass="46883">MKTVVIDKSARRITIRRVEAVVNGRNDCEDSELPPSVFLAKQARFAKRNCTLGKVSHSKEELNVTNGVERKGKQISFSRGDVTRSSADDGKTQSPASSSSADGNLSRKLTALERLKNLSFDTPQVRLQSLVSEKAQKPSRVPTELPISSTGDRLLLESVHGRTKQSPYRRSDNVHRPMQDGRRRDDAHCTLSSSEHSSSRSGGHRYDQQSSYTKRSHSTTDQRLGRSYNGYYLSRPNATCSDVDFSIFHPSADVAAIRETVFNWEKLSNLEFDESDLSACTRTELEVVAKFVLLRRASLNRCTAIMADEVSALQEAVETQKRWCDVLKCYHMYPHNSSINQCKLPSKTDAKQAKAASSTIDRESNQAAARLAASLAKQAQARMQALPSSHDAQMNSLCNAFFNGMISAMLDRINGKEEDSIA</sequence>
<feature type="region of interest" description="Disordered" evidence="1">
    <location>
        <begin position="73"/>
        <end position="105"/>
    </location>
</feature>
<organism evidence="2">
    <name type="scientific">Trichuris suis</name>
    <name type="common">pig whipworm</name>
    <dbReference type="NCBI Taxonomy" id="68888"/>
    <lineage>
        <taxon>Eukaryota</taxon>
        <taxon>Metazoa</taxon>
        <taxon>Ecdysozoa</taxon>
        <taxon>Nematoda</taxon>
        <taxon>Enoplea</taxon>
        <taxon>Dorylaimia</taxon>
        <taxon>Trichinellida</taxon>
        <taxon>Trichuridae</taxon>
        <taxon>Trichuris</taxon>
    </lineage>
</organism>
<feature type="region of interest" description="Disordered" evidence="1">
    <location>
        <begin position="131"/>
        <end position="223"/>
    </location>
</feature>